<dbReference type="SUPFAM" id="SSF89372">
    <property type="entry name" value="Fucose-specific lectin"/>
    <property type="match status" value="1"/>
</dbReference>
<dbReference type="Gene3D" id="3.40.50.10320">
    <property type="entry name" value="LmbE-like"/>
    <property type="match status" value="1"/>
</dbReference>
<dbReference type="Proteomes" id="UP001354931">
    <property type="component" value="Unassembled WGS sequence"/>
</dbReference>
<keyword evidence="1" id="KW-0862">Zinc</keyword>
<evidence type="ECO:0000256" key="1">
    <source>
        <dbReference type="ARBA" id="ARBA00022833"/>
    </source>
</evidence>
<dbReference type="Pfam" id="PF02585">
    <property type="entry name" value="PIG-L"/>
    <property type="match status" value="1"/>
</dbReference>
<evidence type="ECO:0000313" key="3">
    <source>
        <dbReference type="Proteomes" id="UP001354931"/>
    </source>
</evidence>
<protein>
    <submittedName>
        <fullName evidence="2">Exo-alpha-sialidase</fullName>
    </submittedName>
</protein>
<name>A0ABU6F2R2_9ACTN</name>
<keyword evidence="3" id="KW-1185">Reference proteome</keyword>
<dbReference type="EMBL" id="JAOZYC010000093">
    <property type="protein sequence ID" value="MEB8338302.1"/>
    <property type="molecule type" value="Genomic_DNA"/>
</dbReference>
<dbReference type="RefSeq" id="WP_326016091.1">
    <property type="nucleotide sequence ID" value="NZ_JAOZYC010000093.1"/>
</dbReference>
<accession>A0ABU6F2R2</accession>
<reference evidence="2 3" key="1">
    <citation type="submission" date="2022-10" db="EMBL/GenBank/DDBJ databases">
        <authorList>
            <person name="Xie J."/>
            <person name="Shen N."/>
        </authorList>
    </citation>
    <scope>NUCLEOTIDE SEQUENCE [LARGE SCALE GENOMIC DNA]</scope>
    <source>
        <strain evidence="2 3">YIM65594</strain>
    </source>
</reference>
<dbReference type="PANTHER" id="PTHR12993:SF26">
    <property type="entry name" value="1D-MYO-INOSITOL 2-ACETAMIDO-2-DEOXY-ALPHA-D-GLUCOPYRANOSIDE DEACETYLASE"/>
    <property type="match status" value="1"/>
</dbReference>
<dbReference type="PANTHER" id="PTHR12993">
    <property type="entry name" value="N-ACETYLGLUCOSAMINYL-PHOSPHATIDYLINOSITOL DE-N-ACETYLASE-RELATED"/>
    <property type="match status" value="1"/>
</dbReference>
<proteinExistence type="predicted"/>
<dbReference type="SUPFAM" id="SSF102588">
    <property type="entry name" value="LmbE-like"/>
    <property type="match status" value="1"/>
</dbReference>
<evidence type="ECO:0000313" key="2">
    <source>
        <dbReference type="EMBL" id="MEB8338302.1"/>
    </source>
</evidence>
<gene>
    <name evidence="2" type="ORF">OKJ99_12430</name>
</gene>
<dbReference type="InterPro" id="IPR024078">
    <property type="entry name" value="LmbE-like_dom_sf"/>
</dbReference>
<dbReference type="InterPro" id="IPR003737">
    <property type="entry name" value="GlcNAc_PI_deacetylase-related"/>
</dbReference>
<sequence>MTRRQVLAGGVGALASALVVAGDSSGRDGIAPAPVRAVNPRATGSFAVAGRSLLLQVIAHPDDDLFFMNPQCRQLLSSGVPVVTVVVTAGDATGRNRAPHELTPVLSNRAGYSGARQQGMRQAYAEMLGLDRFTRWERSVLSLPHGVAAETDGLAAGDRRARLIFLNIAMRCTGDVRLPELWNVPGAVMRTVTATDSLVSRAYTYDHPTLVDVLARLMDHYRPTVIHTLDPDPDYQVHDAAHPKGNDQAHFSDHRDHTPTALFTWKAMSQWVADADRRDGHAPRFTTVAYRGYYNQRWPHNLPPDVLARKVRYIAAYGGSPRWACEDPAGCGDYSQGGSHALTSHKGWARSTHPRYPGASPAPATDRLGRIVAYGVLGTQAVRWRETAPGSGRFGAPANLGGGPLAPSLSVVTDAAARHVILGLRFSALEGQGRADTREIVVLEQRRAGGPFAPWLPLGAPDLGPERARRVGCPVAVAAPDRRIHLFVRTAAQGLATRVREPSGLWGPWRLLGGRQVQDGPTVVLDRAGRIHVYAAGRDTVHHWAQDHVGGPVTHRPPTALPTPDGPPAAVPLPDGRIALIYRTPAATAPFAYGTGPGEVGVLQPHFTGYGAIGAHLGTGPTGRVTPVLLGLTDDGRAQIQYGTSGDTSPLTAPGRPAPVGVPSLLAGRGHPVAVVAMSPDATPWIWRPAALV</sequence>
<organism evidence="2 3">
    <name type="scientific">Streptomyces endophyticus</name>
    <dbReference type="NCBI Taxonomy" id="714166"/>
    <lineage>
        <taxon>Bacteria</taxon>
        <taxon>Bacillati</taxon>
        <taxon>Actinomycetota</taxon>
        <taxon>Actinomycetes</taxon>
        <taxon>Kitasatosporales</taxon>
        <taxon>Streptomycetaceae</taxon>
        <taxon>Streptomyces</taxon>
    </lineage>
</organism>
<comment type="caution">
    <text evidence="2">The sequence shown here is derived from an EMBL/GenBank/DDBJ whole genome shotgun (WGS) entry which is preliminary data.</text>
</comment>
<dbReference type="Gene3D" id="2.120.10.70">
    <property type="entry name" value="Fucose-specific lectin"/>
    <property type="match status" value="1"/>
</dbReference>